<dbReference type="Proteomes" id="UP000540079">
    <property type="component" value="Unassembled WGS sequence"/>
</dbReference>
<dbReference type="SUPFAM" id="SSF47413">
    <property type="entry name" value="lambda repressor-like DNA-binding domains"/>
    <property type="match status" value="1"/>
</dbReference>
<dbReference type="GO" id="GO:0003677">
    <property type="term" value="F:DNA binding"/>
    <property type="evidence" value="ECO:0007669"/>
    <property type="project" value="InterPro"/>
</dbReference>
<accession>A0A1D2NX39</accession>
<dbReference type="AlphaFoldDB" id="A0A1D2NX39"/>
<dbReference type="EMBL" id="PPVL01000022">
    <property type="protein sequence ID" value="NNI80056.1"/>
    <property type="molecule type" value="Genomic_DNA"/>
</dbReference>
<dbReference type="PROSITE" id="PS50943">
    <property type="entry name" value="HTH_CROC1"/>
    <property type="match status" value="1"/>
</dbReference>
<sequence length="69" mass="7918">MNNLQKYRKETGLSQAKFAKEMGWKQSRIGNYEARVRTPTLFNAKAIVRKLNELGVNCSLDDIFPSVQN</sequence>
<dbReference type="InterPro" id="IPR010982">
    <property type="entry name" value="Lambda_DNA-bd_dom_sf"/>
</dbReference>
<dbReference type="CDD" id="cd00093">
    <property type="entry name" value="HTH_XRE"/>
    <property type="match status" value="1"/>
</dbReference>
<dbReference type="RefSeq" id="WP_005720263.1">
    <property type="nucleotide sequence ID" value="NZ_AP025519.1"/>
</dbReference>
<name>A0A1D2NX39_PASMD</name>
<evidence type="ECO:0000313" key="1">
    <source>
        <dbReference type="EMBL" id="NNI80056.1"/>
    </source>
</evidence>
<dbReference type="GeneID" id="77207963"/>
<evidence type="ECO:0000313" key="2">
    <source>
        <dbReference type="Proteomes" id="UP000540079"/>
    </source>
</evidence>
<dbReference type="Gene3D" id="1.10.260.40">
    <property type="entry name" value="lambda repressor-like DNA-binding domains"/>
    <property type="match status" value="1"/>
</dbReference>
<gene>
    <name evidence="1" type="ORF">C2800_11635</name>
</gene>
<dbReference type="InterPro" id="IPR001387">
    <property type="entry name" value="Cro/C1-type_HTH"/>
</dbReference>
<dbReference type="Pfam" id="PF01381">
    <property type="entry name" value="HTH_3"/>
    <property type="match status" value="1"/>
</dbReference>
<proteinExistence type="predicted"/>
<reference evidence="1 2" key="1">
    <citation type="journal article" date="2018" name="Front. Microbiol.">
        <title>Genetic and Phylogenetic Characteristics of Pasteurella multocida Isolates From Different Host Species.</title>
        <authorList>
            <person name="Peng Z."/>
            <person name="Liang W."/>
            <person name="Wang F."/>
            <person name="Xu Z."/>
            <person name="Xie Z."/>
            <person name="Lian Z."/>
            <person name="Hua L."/>
            <person name="Zhou R."/>
            <person name="Chen H."/>
            <person name="Wu B."/>
        </authorList>
    </citation>
    <scope>NUCLEOTIDE SEQUENCE [LARGE SCALE GENOMIC DNA]</scope>
    <source>
        <strain evidence="1 2">HNA06</strain>
    </source>
</reference>
<protein>
    <submittedName>
        <fullName evidence="1">XRE family transcriptional regulator</fullName>
    </submittedName>
</protein>
<organism evidence="1 2">
    <name type="scientific">Pasteurella multocida</name>
    <dbReference type="NCBI Taxonomy" id="747"/>
    <lineage>
        <taxon>Bacteria</taxon>
        <taxon>Pseudomonadati</taxon>
        <taxon>Pseudomonadota</taxon>
        <taxon>Gammaproteobacteria</taxon>
        <taxon>Pasteurellales</taxon>
        <taxon>Pasteurellaceae</taxon>
        <taxon>Pasteurella</taxon>
    </lineage>
</organism>
<comment type="caution">
    <text evidence="1">The sequence shown here is derived from an EMBL/GenBank/DDBJ whole genome shotgun (WGS) entry which is preliminary data.</text>
</comment>
<dbReference type="SMART" id="SM00530">
    <property type="entry name" value="HTH_XRE"/>
    <property type="match status" value="1"/>
</dbReference>